<feature type="compositionally biased region" description="Acidic residues" evidence="1">
    <location>
        <begin position="249"/>
        <end position="262"/>
    </location>
</feature>
<reference evidence="2 3" key="1">
    <citation type="journal article" date="2015" name="Genome Announc.">
        <title>Draft Genome Sequence and Gene Annotation of the Entomopathogenic Fungus Verticillium hemipterigenum.</title>
        <authorList>
            <person name="Horn F."/>
            <person name="Habel A."/>
            <person name="Scharf D.H."/>
            <person name="Dworschak J."/>
            <person name="Brakhage A.A."/>
            <person name="Guthke R."/>
            <person name="Hertweck C."/>
            <person name="Linde J."/>
        </authorList>
    </citation>
    <scope>NUCLEOTIDE SEQUENCE [LARGE SCALE GENOMIC DNA]</scope>
</reference>
<keyword evidence="3" id="KW-1185">Reference proteome</keyword>
<evidence type="ECO:0000313" key="2">
    <source>
        <dbReference type="EMBL" id="CEJ87219.1"/>
    </source>
</evidence>
<dbReference type="Proteomes" id="UP000039046">
    <property type="component" value="Unassembled WGS sequence"/>
</dbReference>
<dbReference type="OrthoDB" id="4500473at2759"/>
<proteinExistence type="predicted"/>
<evidence type="ECO:0000313" key="3">
    <source>
        <dbReference type="Proteomes" id="UP000039046"/>
    </source>
</evidence>
<protein>
    <submittedName>
        <fullName evidence="2">Uncharacterized protein</fullName>
    </submittedName>
</protein>
<accession>A0A0A1TG12</accession>
<feature type="region of interest" description="Disordered" evidence="1">
    <location>
        <begin position="249"/>
        <end position="274"/>
    </location>
</feature>
<name>A0A0A1TG12_9HYPO</name>
<dbReference type="STRING" id="1531966.A0A0A1TG12"/>
<dbReference type="EMBL" id="CDHN01000002">
    <property type="protein sequence ID" value="CEJ87219.1"/>
    <property type="molecule type" value="Genomic_DNA"/>
</dbReference>
<sequence length="274" mass="30211">MSFQAAKRAFYIPAPNWDIPADSDLVVLGRLIKDPKNPERAIPGSAHVPLQPQRIYAGEKPGFSYISDQLKGGKIGIWAKALQVVGGGLDLSQTKEYLDIHEFETLETKYFVPDVDYIAKAMQDEGVQGFLHATHKREPIYLITGLKIARGAKVTNKTNVARSVAGEVKGDATMFGAPVEVGPEASLGSRTSTLTSFAGSTDYIFAYRLERIKIKRKNDEITSKDYIKGAMFGRDGDDSDDEDEFVAEEFTEVDGAREDEYEIVPADENHVTSI</sequence>
<dbReference type="HOGENOM" id="CLU_057547_4_1_1"/>
<dbReference type="AlphaFoldDB" id="A0A0A1TG12"/>
<evidence type="ECO:0000256" key="1">
    <source>
        <dbReference type="SAM" id="MobiDB-lite"/>
    </source>
</evidence>
<gene>
    <name evidence="2" type="ORF">VHEMI04342</name>
</gene>
<organism evidence="2 3">
    <name type="scientific">[Torrubiella] hemipterigena</name>
    <dbReference type="NCBI Taxonomy" id="1531966"/>
    <lineage>
        <taxon>Eukaryota</taxon>
        <taxon>Fungi</taxon>
        <taxon>Dikarya</taxon>
        <taxon>Ascomycota</taxon>
        <taxon>Pezizomycotina</taxon>
        <taxon>Sordariomycetes</taxon>
        <taxon>Hypocreomycetidae</taxon>
        <taxon>Hypocreales</taxon>
        <taxon>Clavicipitaceae</taxon>
        <taxon>Clavicipitaceae incertae sedis</taxon>
        <taxon>'Torrubiella' clade</taxon>
    </lineage>
</organism>